<evidence type="ECO:0000313" key="8">
    <source>
        <dbReference type="Proteomes" id="UP001515480"/>
    </source>
</evidence>
<dbReference type="GO" id="GO:0008270">
    <property type="term" value="F:zinc ion binding"/>
    <property type="evidence" value="ECO:0007669"/>
    <property type="project" value="UniProtKB-KW"/>
</dbReference>
<keyword evidence="2 4" id="KW-0863">Zinc-finger</keyword>
<name>A0AB34JVL8_PRYPA</name>
<evidence type="ECO:0000256" key="5">
    <source>
        <dbReference type="SAM" id="MobiDB-lite"/>
    </source>
</evidence>
<dbReference type="InterPro" id="IPR002893">
    <property type="entry name" value="Znf_MYND"/>
</dbReference>
<keyword evidence="8" id="KW-1185">Reference proteome</keyword>
<gene>
    <name evidence="7" type="ORF">AB1Y20_015048</name>
</gene>
<sequence>MGGQAAAWADWCRNNTRVGPGFSNEELYQSKRPPPPSAAPRARAAPAASPPLPPYRDLQELLAHTDDLMYAARLPRLAETPLPVLCAMIEEDRPAFLEFIKDAGMETLAHRQRLTNALSKGLREGRVTRGWATPEPAQWETECGHCHKKASDVVKLSLCARCRGVKYCGALCQKAAWPGHKGRCQRPVANETKTVLETPSGHKSWASANPDPELLKGLESESIR</sequence>
<dbReference type="Pfam" id="PF01753">
    <property type="entry name" value="zf-MYND"/>
    <property type="match status" value="1"/>
</dbReference>
<evidence type="ECO:0000256" key="1">
    <source>
        <dbReference type="ARBA" id="ARBA00022723"/>
    </source>
</evidence>
<keyword evidence="3" id="KW-0862">Zinc</keyword>
<dbReference type="SUPFAM" id="SSF144232">
    <property type="entry name" value="HIT/MYND zinc finger-like"/>
    <property type="match status" value="1"/>
</dbReference>
<dbReference type="Proteomes" id="UP001515480">
    <property type="component" value="Unassembled WGS sequence"/>
</dbReference>
<keyword evidence="1" id="KW-0479">Metal-binding</keyword>
<evidence type="ECO:0000256" key="4">
    <source>
        <dbReference type="PROSITE-ProRule" id="PRU00134"/>
    </source>
</evidence>
<evidence type="ECO:0000259" key="6">
    <source>
        <dbReference type="PROSITE" id="PS50865"/>
    </source>
</evidence>
<dbReference type="EMBL" id="JBGBPQ010000003">
    <property type="protein sequence ID" value="KAL1526334.1"/>
    <property type="molecule type" value="Genomic_DNA"/>
</dbReference>
<accession>A0AB34JVL8</accession>
<reference evidence="7 8" key="1">
    <citation type="journal article" date="2024" name="Science">
        <title>Giant polyketide synthase enzymes in the biosynthesis of giant marine polyether toxins.</title>
        <authorList>
            <person name="Fallon T.R."/>
            <person name="Shende V.V."/>
            <person name="Wierzbicki I.H."/>
            <person name="Pendleton A.L."/>
            <person name="Watervoot N.F."/>
            <person name="Auber R.P."/>
            <person name="Gonzalez D.J."/>
            <person name="Wisecaver J.H."/>
            <person name="Moore B.S."/>
        </authorList>
    </citation>
    <scope>NUCLEOTIDE SEQUENCE [LARGE SCALE GENOMIC DNA]</scope>
    <source>
        <strain evidence="7 8">12B1</strain>
    </source>
</reference>
<dbReference type="PROSITE" id="PS50865">
    <property type="entry name" value="ZF_MYND_2"/>
    <property type="match status" value="1"/>
</dbReference>
<protein>
    <recommendedName>
        <fullName evidence="6">MYND-type domain-containing protein</fullName>
    </recommendedName>
</protein>
<dbReference type="AlphaFoldDB" id="A0AB34JVL8"/>
<feature type="domain" description="MYND-type" evidence="6">
    <location>
        <begin position="143"/>
        <end position="184"/>
    </location>
</feature>
<organism evidence="7 8">
    <name type="scientific">Prymnesium parvum</name>
    <name type="common">Toxic golden alga</name>
    <dbReference type="NCBI Taxonomy" id="97485"/>
    <lineage>
        <taxon>Eukaryota</taxon>
        <taxon>Haptista</taxon>
        <taxon>Haptophyta</taxon>
        <taxon>Prymnesiophyceae</taxon>
        <taxon>Prymnesiales</taxon>
        <taxon>Prymnesiaceae</taxon>
        <taxon>Prymnesium</taxon>
    </lineage>
</organism>
<feature type="region of interest" description="Disordered" evidence="5">
    <location>
        <begin position="21"/>
        <end position="53"/>
    </location>
</feature>
<dbReference type="PROSITE" id="PS01360">
    <property type="entry name" value="ZF_MYND_1"/>
    <property type="match status" value="1"/>
</dbReference>
<feature type="region of interest" description="Disordered" evidence="5">
    <location>
        <begin position="195"/>
        <end position="224"/>
    </location>
</feature>
<evidence type="ECO:0000256" key="2">
    <source>
        <dbReference type="ARBA" id="ARBA00022771"/>
    </source>
</evidence>
<evidence type="ECO:0000313" key="7">
    <source>
        <dbReference type="EMBL" id="KAL1526334.1"/>
    </source>
</evidence>
<proteinExistence type="predicted"/>
<dbReference type="Gene3D" id="6.10.140.2220">
    <property type="match status" value="1"/>
</dbReference>
<comment type="caution">
    <text evidence="7">The sequence shown here is derived from an EMBL/GenBank/DDBJ whole genome shotgun (WGS) entry which is preliminary data.</text>
</comment>
<feature type="compositionally biased region" description="Basic and acidic residues" evidence="5">
    <location>
        <begin position="213"/>
        <end position="224"/>
    </location>
</feature>
<evidence type="ECO:0000256" key="3">
    <source>
        <dbReference type="ARBA" id="ARBA00022833"/>
    </source>
</evidence>